<name>A0A3N4JMV7_9PEZI</name>
<keyword evidence="5" id="KW-0227">DNA damage</keyword>
<organism evidence="19 20">
    <name type="scientific">Choiromyces venosus 120613-1</name>
    <dbReference type="NCBI Taxonomy" id="1336337"/>
    <lineage>
        <taxon>Eukaryota</taxon>
        <taxon>Fungi</taxon>
        <taxon>Dikarya</taxon>
        <taxon>Ascomycota</taxon>
        <taxon>Pezizomycotina</taxon>
        <taxon>Pezizomycetes</taxon>
        <taxon>Pezizales</taxon>
        <taxon>Tuberaceae</taxon>
        <taxon>Choiromyces</taxon>
    </lineage>
</organism>
<protein>
    <recommendedName>
        <fullName evidence="15">DNA 5'-3' helicase</fullName>
        <ecNumber evidence="15">5.6.2.3</ecNumber>
    </recommendedName>
</protein>
<evidence type="ECO:0000256" key="10">
    <source>
        <dbReference type="ARBA" id="ARBA00023128"/>
    </source>
</evidence>
<feature type="compositionally biased region" description="Polar residues" evidence="17">
    <location>
        <begin position="190"/>
        <end position="204"/>
    </location>
</feature>
<evidence type="ECO:0000256" key="12">
    <source>
        <dbReference type="ARBA" id="ARBA00023204"/>
    </source>
</evidence>
<dbReference type="CDD" id="cd18809">
    <property type="entry name" value="SF1_C_RecD"/>
    <property type="match status" value="1"/>
</dbReference>
<dbReference type="GO" id="GO:0005524">
    <property type="term" value="F:ATP binding"/>
    <property type="evidence" value="ECO:0007669"/>
    <property type="project" value="UniProtKB-KW"/>
</dbReference>
<feature type="compositionally biased region" description="Polar residues" evidence="17">
    <location>
        <begin position="103"/>
        <end position="116"/>
    </location>
</feature>
<dbReference type="GO" id="GO:0006310">
    <property type="term" value="P:DNA recombination"/>
    <property type="evidence" value="ECO:0007669"/>
    <property type="project" value="UniProtKB-KW"/>
</dbReference>
<dbReference type="CDD" id="cd18037">
    <property type="entry name" value="DEXSc_Pif1_like"/>
    <property type="match status" value="1"/>
</dbReference>
<keyword evidence="6" id="KW-0378">Hydrolase</keyword>
<dbReference type="SUPFAM" id="SSF52540">
    <property type="entry name" value="P-loop containing nucleoside triphosphate hydrolases"/>
    <property type="match status" value="2"/>
</dbReference>
<reference evidence="19 20" key="1">
    <citation type="journal article" date="2018" name="Nat. Ecol. Evol.">
        <title>Pezizomycetes genomes reveal the molecular basis of ectomycorrhizal truffle lifestyle.</title>
        <authorList>
            <person name="Murat C."/>
            <person name="Payen T."/>
            <person name="Noel B."/>
            <person name="Kuo A."/>
            <person name="Morin E."/>
            <person name="Chen J."/>
            <person name="Kohler A."/>
            <person name="Krizsan K."/>
            <person name="Balestrini R."/>
            <person name="Da Silva C."/>
            <person name="Montanini B."/>
            <person name="Hainaut M."/>
            <person name="Levati E."/>
            <person name="Barry K.W."/>
            <person name="Belfiori B."/>
            <person name="Cichocki N."/>
            <person name="Clum A."/>
            <person name="Dockter R.B."/>
            <person name="Fauchery L."/>
            <person name="Guy J."/>
            <person name="Iotti M."/>
            <person name="Le Tacon F."/>
            <person name="Lindquist E.A."/>
            <person name="Lipzen A."/>
            <person name="Malagnac F."/>
            <person name="Mello A."/>
            <person name="Molinier V."/>
            <person name="Miyauchi S."/>
            <person name="Poulain J."/>
            <person name="Riccioni C."/>
            <person name="Rubini A."/>
            <person name="Sitrit Y."/>
            <person name="Splivallo R."/>
            <person name="Traeger S."/>
            <person name="Wang M."/>
            <person name="Zifcakova L."/>
            <person name="Wipf D."/>
            <person name="Zambonelli A."/>
            <person name="Paolocci F."/>
            <person name="Nowrousian M."/>
            <person name="Ottonello S."/>
            <person name="Baldrian P."/>
            <person name="Spatafora J.W."/>
            <person name="Henrissat B."/>
            <person name="Nagy L.G."/>
            <person name="Aury J.M."/>
            <person name="Wincker P."/>
            <person name="Grigoriev I.V."/>
            <person name="Bonfante P."/>
            <person name="Martin F.M."/>
        </authorList>
    </citation>
    <scope>NUCLEOTIDE SEQUENCE [LARGE SCALE GENOMIC DNA]</scope>
    <source>
        <strain evidence="19 20">120613-1</strain>
    </source>
</reference>
<evidence type="ECO:0000259" key="18">
    <source>
        <dbReference type="SMART" id="SM00382"/>
    </source>
</evidence>
<keyword evidence="9" id="KW-0238">DNA-binding</keyword>
<dbReference type="EC" id="5.6.2.3" evidence="15"/>
<evidence type="ECO:0000256" key="7">
    <source>
        <dbReference type="ARBA" id="ARBA00022806"/>
    </source>
</evidence>
<keyword evidence="10" id="KW-0496">Mitochondrion</keyword>
<dbReference type="GO" id="GO:0016787">
    <property type="term" value="F:hydrolase activity"/>
    <property type="evidence" value="ECO:0007669"/>
    <property type="project" value="UniProtKB-KW"/>
</dbReference>
<proteinExistence type="inferred from homology"/>
<accession>A0A3N4JMV7</accession>
<dbReference type="InterPro" id="IPR051055">
    <property type="entry name" value="PIF1_helicase"/>
</dbReference>
<dbReference type="PANTHER" id="PTHR47642">
    <property type="entry name" value="ATP-DEPENDENT DNA HELICASE"/>
    <property type="match status" value="1"/>
</dbReference>
<dbReference type="GO" id="GO:0005730">
    <property type="term" value="C:nucleolus"/>
    <property type="evidence" value="ECO:0007669"/>
    <property type="project" value="UniProtKB-SubCell"/>
</dbReference>
<dbReference type="PANTHER" id="PTHR47642:SF5">
    <property type="entry name" value="ATP-DEPENDENT DNA HELICASE"/>
    <property type="match status" value="1"/>
</dbReference>
<dbReference type="GO" id="GO:0000723">
    <property type="term" value="P:telomere maintenance"/>
    <property type="evidence" value="ECO:0007669"/>
    <property type="project" value="InterPro"/>
</dbReference>
<dbReference type="InterPro" id="IPR027417">
    <property type="entry name" value="P-loop_NTPase"/>
</dbReference>
<evidence type="ECO:0000256" key="11">
    <source>
        <dbReference type="ARBA" id="ARBA00023172"/>
    </source>
</evidence>
<keyword evidence="4" id="KW-0547">Nucleotide-binding</keyword>
<dbReference type="OrthoDB" id="432234at2759"/>
<dbReference type="InterPro" id="IPR003593">
    <property type="entry name" value="AAA+_ATPase"/>
</dbReference>
<feature type="region of interest" description="Disordered" evidence="17">
    <location>
        <begin position="1"/>
        <end position="33"/>
    </location>
</feature>
<dbReference type="GO" id="GO:0006281">
    <property type="term" value="P:DNA repair"/>
    <property type="evidence" value="ECO:0007669"/>
    <property type="project" value="UniProtKB-KW"/>
</dbReference>
<dbReference type="Gene3D" id="3.40.50.300">
    <property type="entry name" value="P-loop containing nucleotide triphosphate hydrolases"/>
    <property type="match status" value="1"/>
</dbReference>
<evidence type="ECO:0000256" key="5">
    <source>
        <dbReference type="ARBA" id="ARBA00022763"/>
    </source>
</evidence>
<dbReference type="Pfam" id="PF05970">
    <property type="entry name" value="PIF1"/>
    <property type="match status" value="1"/>
</dbReference>
<keyword evidence="20" id="KW-1185">Reference proteome</keyword>
<dbReference type="FunFam" id="3.40.50.300:FF:001226">
    <property type="entry name" value="ATP-dependent DNA helicase PIF1"/>
    <property type="match status" value="1"/>
</dbReference>
<dbReference type="Proteomes" id="UP000276215">
    <property type="component" value="Unassembled WGS sequence"/>
</dbReference>
<sequence length="682" mass="74910">PKESVVRAFNNTTAFRENDPPADPVTQQSRYFQSQSTSSLSALHDAVYFDEDDFESDGDLNFDDSITITTAPSTASAGAHSIPNETNLPPPNAILEDIHNGGAPTSSAPVDWSSSPAEHFAKPAVEEEAHRSKKRSKLPWGSPDGVKQTANRSDIVTPPNRPALPGRPDCLWGIPDIKKANRKKVEQKRAYSTSSASNTDPTKTGKTKQQKLRLSDEQNHVLDIVVDGGGKGVFFTGSAGTGKSVLLREVIAALREKHRETRDAVAVTASTGLAACNIGGVTLHSFAGIGLGKETAQELVKKVRKNMKAKNRWMRTKVLVIDEISMVDGDLFDKLEHIAREIRQARNKPFGGIQVVITGDFFQLPPVPDSGKIAKFAFDANSWPTTIVHTIGLTQVFRQRDPEFASILNEMRLGHLSDPSVGFFQKLTRPLSYDDGIEATELFPTRYEVDAANFNKMQQISGQSLVFEALDSGSVTDRNIRDKLLSNCMAPQKIELKINSQVMLIKNQDDTLVNGSLGRIVGFMSESDFDLYREDPESLESTMAELEHGANNPSSGRGGVKHMGPISTANKYPLVQFALPDGTSRQLLVQPEIWKVELPNGEVQAQRIQIPLILAWALSIHKAQGQTLERVKVDLGKVFEKGQAYVALSRATCQEGLQVLRFDKSKVMAHEKVRAFYNSLLS</sequence>
<feature type="compositionally biased region" description="Basic and acidic residues" evidence="17">
    <location>
        <begin position="176"/>
        <end position="189"/>
    </location>
</feature>
<dbReference type="InterPro" id="IPR010285">
    <property type="entry name" value="DNA_helicase_pif1-like_DEAD"/>
</dbReference>
<dbReference type="GO" id="GO:0003697">
    <property type="term" value="F:single-stranded DNA binding"/>
    <property type="evidence" value="ECO:0007669"/>
    <property type="project" value="UniProtKB-ARBA"/>
</dbReference>
<dbReference type="InterPro" id="IPR048293">
    <property type="entry name" value="PIF1_RRM3_pfh1"/>
</dbReference>
<feature type="domain" description="AAA+ ATPase" evidence="18">
    <location>
        <begin position="229"/>
        <end position="427"/>
    </location>
</feature>
<evidence type="ECO:0000313" key="20">
    <source>
        <dbReference type="Proteomes" id="UP000276215"/>
    </source>
</evidence>
<feature type="non-terminal residue" evidence="19">
    <location>
        <position position="682"/>
    </location>
</feature>
<evidence type="ECO:0000256" key="17">
    <source>
        <dbReference type="SAM" id="MobiDB-lite"/>
    </source>
</evidence>
<comment type="catalytic activity">
    <reaction evidence="16">
        <text>ATP + H2O = ADP + phosphate + H(+)</text>
        <dbReference type="Rhea" id="RHEA:13065"/>
        <dbReference type="ChEBI" id="CHEBI:15377"/>
        <dbReference type="ChEBI" id="CHEBI:15378"/>
        <dbReference type="ChEBI" id="CHEBI:30616"/>
        <dbReference type="ChEBI" id="CHEBI:43474"/>
        <dbReference type="ChEBI" id="CHEBI:456216"/>
        <dbReference type="EC" id="5.6.2.3"/>
    </reaction>
</comment>
<dbReference type="GO" id="GO:0005739">
    <property type="term" value="C:mitochondrion"/>
    <property type="evidence" value="ECO:0007669"/>
    <property type="project" value="UniProtKB-SubCell"/>
</dbReference>
<dbReference type="SMART" id="SM00382">
    <property type="entry name" value="AAA"/>
    <property type="match status" value="1"/>
</dbReference>
<keyword evidence="14" id="KW-0539">Nucleus</keyword>
<feature type="region of interest" description="Disordered" evidence="17">
    <location>
        <begin position="73"/>
        <end position="214"/>
    </location>
</feature>
<evidence type="ECO:0000256" key="2">
    <source>
        <dbReference type="ARBA" id="ARBA00004173"/>
    </source>
</evidence>
<dbReference type="Pfam" id="PF21530">
    <property type="entry name" value="Pif1_2B_dom"/>
    <property type="match status" value="1"/>
</dbReference>
<evidence type="ECO:0000313" key="19">
    <source>
        <dbReference type="EMBL" id="RPA98111.1"/>
    </source>
</evidence>
<evidence type="ECO:0000256" key="4">
    <source>
        <dbReference type="ARBA" id="ARBA00022741"/>
    </source>
</evidence>
<keyword evidence="11" id="KW-0233">DNA recombination</keyword>
<dbReference type="GO" id="GO:0043139">
    <property type="term" value="F:5'-3' DNA helicase activity"/>
    <property type="evidence" value="ECO:0007669"/>
    <property type="project" value="UniProtKB-EC"/>
</dbReference>
<feature type="non-terminal residue" evidence="19">
    <location>
        <position position="1"/>
    </location>
</feature>
<dbReference type="EMBL" id="ML120398">
    <property type="protein sequence ID" value="RPA98111.1"/>
    <property type="molecule type" value="Genomic_DNA"/>
</dbReference>
<evidence type="ECO:0000256" key="14">
    <source>
        <dbReference type="ARBA" id="ARBA00023242"/>
    </source>
</evidence>
<evidence type="ECO:0000256" key="1">
    <source>
        <dbReference type="ARBA" id="ARBA00001946"/>
    </source>
</evidence>
<evidence type="ECO:0000256" key="13">
    <source>
        <dbReference type="ARBA" id="ARBA00023235"/>
    </source>
</evidence>
<keyword evidence="13" id="KW-0413">Isomerase</keyword>
<dbReference type="AlphaFoldDB" id="A0A3N4JMV7"/>
<evidence type="ECO:0000256" key="3">
    <source>
        <dbReference type="ARBA" id="ARBA00004604"/>
    </source>
</evidence>
<dbReference type="HAMAP" id="MF_03176">
    <property type="entry name" value="PIF1"/>
    <property type="match status" value="1"/>
</dbReference>
<evidence type="ECO:0000256" key="6">
    <source>
        <dbReference type="ARBA" id="ARBA00022801"/>
    </source>
</evidence>
<keyword evidence="7" id="KW-0347">Helicase</keyword>
<evidence type="ECO:0000256" key="9">
    <source>
        <dbReference type="ARBA" id="ARBA00023125"/>
    </source>
</evidence>
<evidence type="ECO:0000256" key="15">
    <source>
        <dbReference type="ARBA" id="ARBA00044969"/>
    </source>
</evidence>
<dbReference type="STRING" id="1336337.A0A3N4JMV7"/>
<comment type="cofactor">
    <cofactor evidence="1">
        <name>Mg(2+)</name>
        <dbReference type="ChEBI" id="CHEBI:18420"/>
    </cofactor>
</comment>
<keyword evidence="8" id="KW-0067">ATP-binding</keyword>
<feature type="compositionally biased region" description="Basic and acidic residues" evidence="17">
    <location>
        <begin position="119"/>
        <end position="130"/>
    </location>
</feature>
<evidence type="ECO:0000256" key="8">
    <source>
        <dbReference type="ARBA" id="ARBA00022840"/>
    </source>
</evidence>
<evidence type="ECO:0000256" key="16">
    <source>
        <dbReference type="ARBA" id="ARBA00048954"/>
    </source>
</evidence>
<comment type="subcellular location">
    <subcellularLocation>
        <location evidence="2">Mitochondrion</location>
    </subcellularLocation>
    <subcellularLocation>
        <location evidence="3">Nucleus</location>
        <location evidence="3">Nucleolus</location>
    </subcellularLocation>
</comment>
<keyword evidence="12" id="KW-0234">DNA repair</keyword>
<dbReference type="InterPro" id="IPR049163">
    <property type="entry name" value="Pif1-like_2B_dom"/>
</dbReference>
<gene>
    <name evidence="19" type="ORF">L873DRAFT_1569971</name>
</gene>